<dbReference type="Proteomes" id="UP000070433">
    <property type="component" value="Chromosome"/>
</dbReference>
<proteinExistence type="predicted"/>
<keyword evidence="3" id="KW-1185">Reference proteome</keyword>
<evidence type="ECO:0000313" key="2">
    <source>
        <dbReference type="EMBL" id="AMO23545.1"/>
    </source>
</evidence>
<evidence type="ECO:0000256" key="1">
    <source>
        <dbReference type="SAM" id="Phobius"/>
    </source>
</evidence>
<accession>A0A127JUE9</accession>
<dbReference type="OrthoDB" id="7502542at2"/>
<keyword evidence="1" id="KW-0812">Transmembrane</keyword>
<sequence>MTMDTNLMLVILMILALLAVAVFLHARRHASHTLEKRFGPEYGRTVDEFGSRSKAEAELRARQKRVEEFHIRPLSRADAERFDDEWRSLQARFVDDPKGSLVEADVLVRELMQARGYPMGDFERRAADVSVDHPAVVDHYRAAHGIAVRDRPGEVDTEAMRQAVIHYRALFAELLEVERSAHDDPKLRTQS</sequence>
<evidence type="ECO:0008006" key="4">
    <source>
        <dbReference type="Google" id="ProtNLM"/>
    </source>
</evidence>
<keyword evidence="1" id="KW-0472">Membrane</keyword>
<dbReference type="EMBL" id="CP010951">
    <property type="protein sequence ID" value="AMO23545.1"/>
    <property type="molecule type" value="Genomic_DNA"/>
</dbReference>
<dbReference type="AlphaFoldDB" id="A0A127JUE9"/>
<reference evidence="2 3" key="1">
    <citation type="journal article" date="2014" name="Int. J. Syst. Evol. Microbiol.">
        <title>Ramlibacter solisilvae sp. nov., isolated from forest soil, and emended description of the genus Ramlibacter.</title>
        <authorList>
            <person name="Lee H.J."/>
            <person name="Lee S.H."/>
            <person name="Lee S.S."/>
            <person name="Lee J.S."/>
            <person name="Kim Y."/>
            <person name="Kim S.C."/>
            <person name="Jeon C.O."/>
        </authorList>
    </citation>
    <scope>NUCLEOTIDE SEQUENCE [LARGE SCALE GENOMIC DNA]</scope>
    <source>
        <strain evidence="2 3">5-10</strain>
    </source>
</reference>
<name>A0A127JUE9_9BURK</name>
<protein>
    <recommendedName>
        <fullName evidence="4">Secreted protein</fullName>
    </recommendedName>
</protein>
<gene>
    <name evidence="2" type="ORF">UC35_12375</name>
</gene>
<keyword evidence="1" id="KW-1133">Transmembrane helix</keyword>
<evidence type="ECO:0000313" key="3">
    <source>
        <dbReference type="Proteomes" id="UP000070433"/>
    </source>
</evidence>
<organism evidence="2 3">
    <name type="scientific">Ramlibacter tataouinensis</name>
    <dbReference type="NCBI Taxonomy" id="94132"/>
    <lineage>
        <taxon>Bacteria</taxon>
        <taxon>Pseudomonadati</taxon>
        <taxon>Pseudomonadota</taxon>
        <taxon>Betaproteobacteria</taxon>
        <taxon>Burkholderiales</taxon>
        <taxon>Comamonadaceae</taxon>
        <taxon>Ramlibacter</taxon>
    </lineage>
</organism>
<feature type="transmembrane region" description="Helical" evidence="1">
    <location>
        <begin position="6"/>
        <end position="26"/>
    </location>
</feature>
<dbReference type="RefSeq" id="WP_061499998.1">
    <property type="nucleotide sequence ID" value="NZ_CP010951.1"/>
</dbReference>